<name>A0A9N9DW16_9GLOM</name>
<proteinExistence type="predicted"/>
<organism evidence="1 2">
    <name type="scientific">Paraglomus brasilianum</name>
    <dbReference type="NCBI Taxonomy" id="144538"/>
    <lineage>
        <taxon>Eukaryota</taxon>
        <taxon>Fungi</taxon>
        <taxon>Fungi incertae sedis</taxon>
        <taxon>Mucoromycota</taxon>
        <taxon>Glomeromycotina</taxon>
        <taxon>Glomeromycetes</taxon>
        <taxon>Paraglomerales</taxon>
        <taxon>Paraglomeraceae</taxon>
        <taxon>Paraglomus</taxon>
    </lineage>
</organism>
<evidence type="ECO:0000313" key="1">
    <source>
        <dbReference type="EMBL" id="CAG8650097.1"/>
    </source>
</evidence>
<dbReference type="EMBL" id="CAJVPI010002827">
    <property type="protein sequence ID" value="CAG8650097.1"/>
    <property type="molecule type" value="Genomic_DNA"/>
</dbReference>
<dbReference type="AlphaFoldDB" id="A0A9N9DW16"/>
<protein>
    <submittedName>
        <fullName evidence="1">10657_t:CDS:1</fullName>
    </submittedName>
</protein>
<gene>
    <name evidence="1" type="ORF">PBRASI_LOCUS10223</name>
</gene>
<reference evidence="1" key="1">
    <citation type="submission" date="2021-06" db="EMBL/GenBank/DDBJ databases">
        <authorList>
            <person name="Kallberg Y."/>
            <person name="Tangrot J."/>
            <person name="Rosling A."/>
        </authorList>
    </citation>
    <scope>NUCLEOTIDE SEQUENCE</scope>
    <source>
        <strain evidence="1">BR232B</strain>
    </source>
</reference>
<comment type="caution">
    <text evidence="1">The sequence shown here is derived from an EMBL/GenBank/DDBJ whole genome shotgun (WGS) entry which is preliminary data.</text>
</comment>
<sequence length="81" mass="9978">MELELKGDRRLSKEMYYRIGEVLVEFKRGGKEIPKHRRRIAMKIYLMYKDNRNFDDGITIREIYLARVKEQELETLARRNW</sequence>
<evidence type="ECO:0000313" key="2">
    <source>
        <dbReference type="Proteomes" id="UP000789739"/>
    </source>
</evidence>
<dbReference type="OrthoDB" id="10656012at2759"/>
<dbReference type="Proteomes" id="UP000789739">
    <property type="component" value="Unassembled WGS sequence"/>
</dbReference>
<feature type="non-terminal residue" evidence="1">
    <location>
        <position position="81"/>
    </location>
</feature>
<accession>A0A9N9DW16</accession>
<keyword evidence="2" id="KW-1185">Reference proteome</keyword>